<evidence type="ECO:0000313" key="7">
    <source>
        <dbReference type="EMBL" id="XAH74949.1"/>
    </source>
</evidence>
<comment type="function">
    <text evidence="5">Forms part of the ribosomal stalk, playing a central role in the interaction of the ribosome with GTP-bound translation factors.</text>
</comment>
<sequence>MAKVELKQPVVEEISANIKDAQSVVLVDYRGLTVEQDTRLRKQLREEGITYKVYKNTMMNFAFKGTDFEALAPYLEGPSAIAISTSDATAPARVLCKFAKEATKLEIKGGVVEGSAYDANGIAEIAKVPSREELLSKLLGSIQSPITNFARVMNQLAEKGGASACDTPAAEEAAPAVEATEEAAPAAEEAPVEEAVAPVEEAPAE</sequence>
<organism evidence="7 8">
    <name type="scientific">Kineothrix sedimenti</name>
    <dbReference type="NCBI Taxonomy" id="3123317"/>
    <lineage>
        <taxon>Bacteria</taxon>
        <taxon>Bacillati</taxon>
        <taxon>Bacillota</taxon>
        <taxon>Clostridia</taxon>
        <taxon>Lachnospirales</taxon>
        <taxon>Lachnospiraceae</taxon>
        <taxon>Kineothrix</taxon>
    </lineage>
</organism>
<feature type="compositionally biased region" description="Low complexity" evidence="6">
    <location>
        <begin position="167"/>
        <end position="205"/>
    </location>
</feature>
<feature type="region of interest" description="Disordered" evidence="6">
    <location>
        <begin position="162"/>
        <end position="205"/>
    </location>
</feature>
<evidence type="ECO:0000256" key="2">
    <source>
        <dbReference type="ARBA" id="ARBA00022980"/>
    </source>
</evidence>
<keyword evidence="2 5" id="KW-0689">Ribosomal protein</keyword>
<dbReference type="HAMAP" id="MF_00362">
    <property type="entry name" value="Ribosomal_uL10"/>
    <property type="match status" value="1"/>
</dbReference>
<dbReference type="EMBL" id="CP146256">
    <property type="protein sequence ID" value="XAH74949.1"/>
    <property type="molecule type" value="Genomic_DNA"/>
</dbReference>
<gene>
    <name evidence="5 7" type="primary">rplJ</name>
    <name evidence="7" type="ORF">V6984_04040</name>
</gene>
<evidence type="ECO:0000256" key="5">
    <source>
        <dbReference type="HAMAP-Rule" id="MF_00362"/>
    </source>
</evidence>
<comment type="subunit">
    <text evidence="5">Part of the ribosomal stalk of the 50S ribosomal subunit. The N-terminus interacts with L11 and the large rRNA to form the base of the stalk. The C-terminus forms an elongated spine to which L12 dimers bind in a sequential fashion forming a multimeric L10(L12)X complex.</text>
</comment>
<dbReference type="InterPro" id="IPR022973">
    <property type="entry name" value="Ribosomal_uL10_bac"/>
</dbReference>
<dbReference type="PROSITE" id="PS01109">
    <property type="entry name" value="RIBOSOMAL_L10"/>
    <property type="match status" value="1"/>
</dbReference>
<dbReference type="Gene3D" id="6.10.250.290">
    <property type="match status" value="1"/>
</dbReference>
<dbReference type="SUPFAM" id="SSF160369">
    <property type="entry name" value="Ribosomal protein L10-like"/>
    <property type="match status" value="1"/>
</dbReference>
<evidence type="ECO:0000256" key="4">
    <source>
        <dbReference type="ARBA" id="ARBA00035202"/>
    </source>
</evidence>
<dbReference type="PANTHER" id="PTHR11560">
    <property type="entry name" value="39S RIBOSOMAL PROTEIN L10, MITOCHONDRIAL"/>
    <property type="match status" value="1"/>
</dbReference>
<dbReference type="Proteomes" id="UP001451571">
    <property type="component" value="Chromosome"/>
</dbReference>
<evidence type="ECO:0000313" key="8">
    <source>
        <dbReference type="Proteomes" id="UP001451571"/>
    </source>
</evidence>
<dbReference type="Gene3D" id="3.30.70.1730">
    <property type="match status" value="1"/>
</dbReference>
<keyword evidence="5" id="KW-0694">RNA-binding</keyword>
<dbReference type="RefSeq" id="WP_342758524.1">
    <property type="nucleotide sequence ID" value="NZ_CP146256.1"/>
</dbReference>
<comment type="similarity">
    <text evidence="1 5">Belongs to the universal ribosomal protein uL10 family.</text>
</comment>
<evidence type="ECO:0000256" key="3">
    <source>
        <dbReference type="ARBA" id="ARBA00023274"/>
    </source>
</evidence>
<dbReference type="InterPro" id="IPR043141">
    <property type="entry name" value="Ribosomal_uL10-like_sf"/>
</dbReference>
<dbReference type="CDD" id="cd05797">
    <property type="entry name" value="Ribosomal_L10"/>
    <property type="match status" value="1"/>
</dbReference>
<dbReference type="NCBIfam" id="NF000955">
    <property type="entry name" value="PRK00099.1-1"/>
    <property type="match status" value="1"/>
</dbReference>
<dbReference type="GO" id="GO:0005840">
    <property type="term" value="C:ribosome"/>
    <property type="evidence" value="ECO:0007669"/>
    <property type="project" value="UniProtKB-KW"/>
</dbReference>
<dbReference type="Pfam" id="PF00466">
    <property type="entry name" value="Ribosomal_L10"/>
    <property type="match status" value="1"/>
</dbReference>
<dbReference type="InterPro" id="IPR002363">
    <property type="entry name" value="Ribosomal_uL10_CS_bac"/>
</dbReference>
<protein>
    <recommendedName>
        <fullName evidence="4 5">Large ribosomal subunit protein uL10</fullName>
    </recommendedName>
</protein>
<name>A0ABZ3EXG5_9FIRM</name>
<proteinExistence type="inferred from homology"/>
<keyword evidence="3 5" id="KW-0687">Ribonucleoprotein</keyword>
<evidence type="ECO:0000256" key="6">
    <source>
        <dbReference type="SAM" id="MobiDB-lite"/>
    </source>
</evidence>
<accession>A0ABZ3EXG5</accession>
<keyword evidence="5" id="KW-0699">rRNA-binding</keyword>
<dbReference type="InterPro" id="IPR001790">
    <property type="entry name" value="Ribosomal_uL10"/>
</dbReference>
<evidence type="ECO:0000256" key="1">
    <source>
        <dbReference type="ARBA" id="ARBA00008889"/>
    </source>
</evidence>
<reference evidence="7 8" key="1">
    <citation type="submission" date="2024-02" db="EMBL/GenBank/DDBJ databases">
        <title>Bacterial strain from lacustrine sediment.</title>
        <authorList>
            <person name="Petit C."/>
            <person name="Fadhlaoui K."/>
        </authorList>
    </citation>
    <scope>NUCLEOTIDE SEQUENCE [LARGE SCALE GENOMIC DNA]</scope>
    <source>
        <strain evidence="7 8">IPX-CK</strain>
    </source>
</reference>
<dbReference type="InterPro" id="IPR047865">
    <property type="entry name" value="Ribosomal_uL10_bac_type"/>
</dbReference>
<keyword evidence="8" id="KW-1185">Reference proteome</keyword>